<proteinExistence type="predicted"/>
<dbReference type="eggNOG" id="arCOG02914">
    <property type="taxonomic scope" value="Archaea"/>
</dbReference>
<accession>A1RZR4</accession>
<dbReference type="KEGG" id="tpe:Tpen_1296"/>
<organism evidence="1 2">
    <name type="scientific">Thermofilum pendens (strain DSM 2475 / Hrk 5)</name>
    <dbReference type="NCBI Taxonomy" id="368408"/>
    <lineage>
        <taxon>Archaea</taxon>
        <taxon>Thermoproteota</taxon>
        <taxon>Thermoprotei</taxon>
        <taxon>Thermofilales</taxon>
        <taxon>Thermofilaceae</taxon>
        <taxon>Thermofilum</taxon>
    </lineage>
</organism>
<keyword evidence="2" id="KW-1185">Reference proteome</keyword>
<dbReference type="STRING" id="368408.Tpen_1296"/>
<protein>
    <submittedName>
        <fullName evidence="1">Uncharacterized protein</fullName>
    </submittedName>
</protein>
<dbReference type="AlphaFoldDB" id="A1RZR4"/>
<dbReference type="EMBL" id="CP000505">
    <property type="protein sequence ID" value="ABL78694.1"/>
    <property type="molecule type" value="Genomic_DNA"/>
</dbReference>
<evidence type="ECO:0000313" key="1">
    <source>
        <dbReference type="EMBL" id="ABL78694.1"/>
    </source>
</evidence>
<dbReference type="Proteomes" id="UP000000641">
    <property type="component" value="Chromosome"/>
</dbReference>
<dbReference type="EnsemblBacteria" id="ABL78694">
    <property type="protein sequence ID" value="ABL78694"/>
    <property type="gene ID" value="Tpen_1296"/>
</dbReference>
<evidence type="ECO:0000313" key="2">
    <source>
        <dbReference type="Proteomes" id="UP000000641"/>
    </source>
</evidence>
<dbReference type="OrthoDB" id="32771at2157"/>
<gene>
    <name evidence="1" type="ordered locus">Tpen_1296</name>
</gene>
<name>A1RZR4_THEPD</name>
<reference evidence="2" key="1">
    <citation type="journal article" date="2008" name="J. Bacteriol.">
        <title>Genome sequence of Thermofilum pendens reveals an exceptional loss of biosynthetic pathways without genome reduction.</title>
        <authorList>
            <person name="Anderson I."/>
            <person name="Rodriguez J."/>
            <person name="Susanti D."/>
            <person name="Porat I."/>
            <person name="Reich C."/>
            <person name="Ulrich L.E."/>
            <person name="Elkins J.G."/>
            <person name="Mavromatis K."/>
            <person name="Lykidis A."/>
            <person name="Kim E."/>
            <person name="Thompson L.S."/>
            <person name="Nolan M."/>
            <person name="Land M."/>
            <person name="Copeland A."/>
            <person name="Lapidus A."/>
            <person name="Lucas S."/>
            <person name="Detter C."/>
            <person name="Zhulin I.B."/>
            <person name="Olsen G.J."/>
            <person name="Whitman W."/>
            <person name="Mukhopadhyay B."/>
            <person name="Bristow J."/>
            <person name="Kyrpides N."/>
        </authorList>
    </citation>
    <scope>NUCLEOTIDE SEQUENCE [LARGE SCALE GENOMIC DNA]</scope>
    <source>
        <strain evidence="2">DSM 2475 / Hrk 5</strain>
    </source>
</reference>
<sequence length="515" mass="54505">MRGMRVGSLAALLAVVAAVAAILLLYQPAKPAQPGNATVTLRVYGPDAVLVNGSARGNCTLTVKAPATLTLDASAPKGWRLKALLVNGSPALPGATRVSGNTTIEAFFERSEAALILRVRGPGALVINGTSYGNATLTLSVPALLAINASPQPGWKLKTLLINGSRAQPGVARIAGDTVIEAFFAWSGPVVTLRVYGPGYLLVNGSGYGNDTLLLRGGALLSINASTPRSWRLKALLVNGSPTSPGEVRVSGNTTIEAFFEQVKVKVKVVPGEHPVTINGSWVNSTTVLEVPAFSVLVLGPASVELNETCEAVHYWNASVAGRWTLLHGDASLEVANDTVLVAGWSLKCHPPRSTLGGVLYAGREVKARMVLTVTEFQSGSWRYKGNGVWEIEAPGFLIVLLETPKNWSKVVVKGKPLRNAGKIEVCVVLENGPSMYRTKGGSVMLEDVTYFEITLPRCIMQGTCSATVTTNLGSYAGGTAHWGPRLESPDVQPGWLEIQVYPGTHVEIQVFVEP</sequence>
<dbReference type="HOGENOM" id="CLU_574432_0_0_2"/>